<dbReference type="InterPro" id="IPR018247">
    <property type="entry name" value="EF_Hand_1_Ca_BS"/>
</dbReference>
<evidence type="ECO:0000313" key="4">
    <source>
        <dbReference type="EMBL" id="CAE0135374.1"/>
    </source>
</evidence>
<sequence length="248" mass="27971">MSAHCRKSCGFCDPVLVSMDKLMTDVDTNSDLFISLDELSARLLKIRLAEEKIGQLEAASARNEIARLQNPHDPDGAFELEDFKRQDMDGDWKLNVTEMHAQIAPLFQEVTDANNKRRAGDGQRGGDPADGAGARHEQRDQLKHAEELMELESAIELESLRLRLADADRDGSLNFKEFVVSRHSRFDNSTEYQALIGKHQKEQTLHQAKRVMYDMDTNGDQVLDTIEIETGHDLIVGATHPDHVHDEL</sequence>
<dbReference type="EMBL" id="HBHX01055662">
    <property type="protein sequence ID" value="CAE0135374.1"/>
    <property type="molecule type" value="Transcribed_RNA"/>
</dbReference>
<dbReference type="AlphaFoldDB" id="A0A7S3BHD7"/>
<evidence type="ECO:0000259" key="3">
    <source>
        <dbReference type="PROSITE" id="PS51670"/>
    </source>
</evidence>
<evidence type="ECO:0000256" key="1">
    <source>
        <dbReference type="ARBA" id="ARBA00022837"/>
    </source>
</evidence>
<dbReference type="Gene3D" id="1.10.238.10">
    <property type="entry name" value="EF-hand"/>
    <property type="match status" value="1"/>
</dbReference>
<feature type="domain" description="ShKT" evidence="3">
    <location>
        <begin position="1"/>
        <end position="12"/>
    </location>
</feature>
<keyword evidence="1" id="KW-0106">Calcium</keyword>
<accession>A0A7S3BHD7</accession>
<dbReference type="SUPFAM" id="SSF47473">
    <property type="entry name" value="EF-hand"/>
    <property type="match status" value="1"/>
</dbReference>
<organism evidence="4">
    <name type="scientific">Haptolina ericina</name>
    <dbReference type="NCBI Taxonomy" id="156174"/>
    <lineage>
        <taxon>Eukaryota</taxon>
        <taxon>Haptista</taxon>
        <taxon>Haptophyta</taxon>
        <taxon>Prymnesiophyceae</taxon>
        <taxon>Prymnesiales</taxon>
        <taxon>Prymnesiaceae</taxon>
        <taxon>Haptolina</taxon>
    </lineage>
</organism>
<reference evidence="4" key="1">
    <citation type="submission" date="2021-01" db="EMBL/GenBank/DDBJ databases">
        <authorList>
            <person name="Corre E."/>
            <person name="Pelletier E."/>
            <person name="Niang G."/>
            <person name="Scheremetjew M."/>
            <person name="Finn R."/>
            <person name="Kale V."/>
            <person name="Holt S."/>
            <person name="Cochrane G."/>
            <person name="Meng A."/>
            <person name="Brown T."/>
            <person name="Cohen L."/>
        </authorList>
    </citation>
    <scope>NUCLEOTIDE SEQUENCE</scope>
    <source>
        <strain evidence="4">CCMP281</strain>
    </source>
</reference>
<dbReference type="PROSITE" id="PS51670">
    <property type="entry name" value="SHKT"/>
    <property type="match status" value="1"/>
</dbReference>
<name>A0A7S3BHD7_9EUKA</name>
<dbReference type="InterPro" id="IPR003582">
    <property type="entry name" value="ShKT_dom"/>
</dbReference>
<dbReference type="PROSITE" id="PS00018">
    <property type="entry name" value="EF_HAND_1"/>
    <property type="match status" value="2"/>
</dbReference>
<proteinExistence type="predicted"/>
<feature type="region of interest" description="Disordered" evidence="2">
    <location>
        <begin position="115"/>
        <end position="140"/>
    </location>
</feature>
<protein>
    <recommendedName>
        <fullName evidence="3">ShKT domain-containing protein</fullName>
    </recommendedName>
</protein>
<gene>
    <name evidence="4" type="ORF">HERI1096_LOCUS30684</name>
</gene>
<dbReference type="InterPro" id="IPR011992">
    <property type="entry name" value="EF-hand-dom_pair"/>
</dbReference>
<evidence type="ECO:0000256" key="2">
    <source>
        <dbReference type="SAM" id="MobiDB-lite"/>
    </source>
</evidence>